<accession>A0ABM1MQR9</accession>
<proteinExistence type="predicted"/>
<gene>
    <name evidence="3 4" type="primary">LOC108562922</name>
</gene>
<name>A0ABM1MQR9_NICVS</name>
<organism evidence="2 3">
    <name type="scientific">Nicrophorus vespilloides</name>
    <name type="common">Boreal carrion beetle</name>
    <dbReference type="NCBI Taxonomy" id="110193"/>
    <lineage>
        <taxon>Eukaryota</taxon>
        <taxon>Metazoa</taxon>
        <taxon>Ecdysozoa</taxon>
        <taxon>Arthropoda</taxon>
        <taxon>Hexapoda</taxon>
        <taxon>Insecta</taxon>
        <taxon>Pterygota</taxon>
        <taxon>Neoptera</taxon>
        <taxon>Endopterygota</taxon>
        <taxon>Coleoptera</taxon>
        <taxon>Polyphaga</taxon>
        <taxon>Staphyliniformia</taxon>
        <taxon>Silphidae</taxon>
        <taxon>Nicrophorinae</taxon>
        <taxon>Nicrophorus</taxon>
    </lineage>
</organism>
<dbReference type="GeneID" id="108562922"/>
<evidence type="ECO:0000313" key="3">
    <source>
        <dbReference type="RefSeq" id="XP_017776919.1"/>
    </source>
</evidence>
<sequence length="197" mass="23345">MENYDQILQSLQDMRTYSEQFENDKEIAYLEFLKQLDEYQQVDNQAINIFSAYKDSERENKELTQANRHTMKEMKSLESKCKRFEENGTNIITSTIHKLSMINNEMDNYCNLQDNLSKVHNPDNIRKQTILNRAKIEEKKKTLSSFGTYKDALSLNSESSIPNFDKVLMFNETSNRKKHSNIIQNYYKLRDKLNSVE</sequence>
<evidence type="ECO:0000313" key="2">
    <source>
        <dbReference type="Proteomes" id="UP000695000"/>
    </source>
</evidence>
<protein>
    <submittedName>
        <fullName evidence="3 4">Uncharacterized protein LOC108562922</fullName>
    </submittedName>
</protein>
<dbReference type="RefSeq" id="XP_017776927.1">
    <property type="nucleotide sequence ID" value="XM_017921438.1"/>
</dbReference>
<keyword evidence="1" id="KW-0175">Coiled coil</keyword>
<evidence type="ECO:0000313" key="4">
    <source>
        <dbReference type="RefSeq" id="XP_017776927.1"/>
    </source>
</evidence>
<feature type="coiled-coil region" evidence="1">
    <location>
        <begin position="53"/>
        <end position="87"/>
    </location>
</feature>
<reference evidence="3 4" key="1">
    <citation type="submission" date="2025-05" db="UniProtKB">
        <authorList>
            <consortium name="RefSeq"/>
        </authorList>
    </citation>
    <scope>IDENTIFICATION</scope>
    <source>
        <tissue evidence="3 4">Whole Larva</tissue>
    </source>
</reference>
<keyword evidence="2" id="KW-1185">Reference proteome</keyword>
<evidence type="ECO:0000256" key="1">
    <source>
        <dbReference type="SAM" id="Coils"/>
    </source>
</evidence>
<dbReference type="Proteomes" id="UP000695000">
    <property type="component" value="Unplaced"/>
</dbReference>
<dbReference type="RefSeq" id="XP_017776919.1">
    <property type="nucleotide sequence ID" value="XM_017921430.1"/>
</dbReference>